<dbReference type="PROSITE" id="PS51186">
    <property type="entry name" value="GNAT"/>
    <property type="match status" value="1"/>
</dbReference>
<name>A0A4S8EZ76_9BURK</name>
<dbReference type="Proteomes" id="UP000308917">
    <property type="component" value="Unassembled WGS sequence"/>
</dbReference>
<dbReference type="Gene3D" id="3.40.630.30">
    <property type="match status" value="1"/>
</dbReference>
<evidence type="ECO:0000313" key="5">
    <source>
        <dbReference type="Proteomes" id="UP000308917"/>
    </source>
</evidence>
<keyword evidence="1 4" id="KW-0808">Transferase</keyword>
<comment type="caution">
    <text evidence="4">The sequence shown here is derived from an EMBL/GenBank/DDBJ whole genome shotgun (WGS) entry which is preliminary data.</text>
</comment>
<dbReference type="PANTHER" id="PTHR43877">
    <property type="entry name" value="AMINOALKYLPHOSPHONATE N-ACETYLTRANSFERASE-RELATED-RELATED"/>
    <property type="match status" value="1"/>
</dbReference>
<dbReference type="RefSeq" id="WP_136574210.1">
    <property type="nucleotide sequence ID" value="NZ_STFG01000016.1"/>
</dbReference>
<organism evidence="4 5">
    <name type="scientific">Lampropedia puyangensis</name>
    <dbReference type="NCBI Taxonomy" id="1330072"/>
    <lineage>
        <taxon>Bacteria</taxon>
        <taxon>Pseudomonadati</taxon>
        <taxon>Pseudomonadota</taxon>
        <taxon>Betaproteobacteria</taxon>
        <taxon>Burkholderiales</taxon>
        <taxon>Comamonadaceae</taxon>
        <taxon>Lampropedia</taxon>
    </lineage>
</organism>
<proteinExistence type="predicted"/>
<accession>A0A4S8EZ76</accession>
<gene>
    <name evidence="4" type="ORF">E9531_13030</name>
</gene>
<keyword evidence="2" id="KW-0012">Acyltransferase</keyword>
<evidence type="ECO:0000256" key="2">
    <source>
        <dbReference type="ARBA" id="ARBA00023315"/>
    </source>
</evidence>
<protein>
    <submittedName>
        <fullName evidence="4">GNAT family N-acetyltransferase</fullName>
    </submittedName>
</protein>
<dbReference type="GO" id="GO:0016747">
    <property type="term" value="F:acyltransferase activity, transferring groups other than amino-acyl groups"/>
    <property type="evidence" value="ECO:0007669"/>
    <property type="project" value="InterPro"/>
</dbReference>
<dbReference type="InterPro" id="IPR050832">
    <property type="entry name" value="Bact_Acetyltransf"/>
</dbReference>
<dbReference type="SUPFAM" id="SSF55729">
    <property type="entry name" value="Acyl-CoA N-acyltransferases (Nat)"/>
    <property type="match status" value="1"/>
</dbReference>
<dbReference type="InterPro" id="IPR000182">
    <property type="entry name" value="GNAT_dom"/>
</dbReference>
<dbReference type="AlphaFoldDB" id="A0A4S8EZ76"/>
<dbReference type="InterPro" id="IPR016181">
    <property type="entry name" value="Acyl_CoA_acyltransferase"/>
</dbReference>
<evidence type="ECO:0000313" key="4">
    <source>
        <dbReference type="EMBL" id="THT99003.1"/>
    </source>
</evidence>
<dbReference type="OrthoDB" id="9792929at2"/>
<keyword evidence="5" id="KW-1185">Reference proteome</keyword>
<reference evidence="4 5" key="1">
    <citation type="journal article" date="2015" name="Antonie Van Leeuwenhoek">
        <title>Lampropedia puyangensis sp. nov., isolated from symptomatic bark of Populus ? euramericana canker and emended description of Lampropedia hyalina (Ehrenberg 1832) Lee et al. 2004.</title>
        <authorList>
            <person name="Li Y."/>
            <person name="Wang T."/>
            <person name="Piao C.G."/>
            <person name="Wang L.F."/>
            <person name="Tian G.Z."/>
            <person name="Zhu T.H."/>
            <person name="Guo M.W."/>
        </authorList>
    </citation>
    <scope>NUCLEOTIDE SEQUENCE [LARGE SCALE GENOMIC DNA]</scope>
    <source>
        <strain evidence="4 5">2-bin</strain>
    </source>
</reference>
<sequence length="173" mass="19583">MFEQLSFSIRRVHDVQRVLDFQLHARSSMFGARMAAQGMPHDLQFFDAVYGTDSGCMLAAVDVHGAVLGTIGYRAYDHRFAHLNLPKEVLVAEVVRLFVQPAYRQHGLGSALWLALQCHAQGQGCEMLYLHTHPFLPGAQAFWSKQGFVVIHRDQDPVWQSIHMQMAIPAVRR</sequence>
<dbReference type="Pfam" id="PF00583">
    <property type="entry name" value="Acetyltransf_1"/>
    <property type="match status" value="1"/>
</dbReference>
<evidence type="ECO:0000256" key="1">
    <source>
        <dbReference type="ARBA" id="ARBA00022679"/>
    </source>
</evidence>
<dbReference type="CDD" id="cd04301">
    <property type="entry name" value="NAT_SF"/>
    <property type="match status" value="1"/>
</dbReference>
<feature type="domain" description="N-acetyltransferase" evidence="3">
    <location>
        <begin position="5"/>
        <end position="169"/>
    </location>
</feature>
<evidence type="ECO:0000259" key="3">
    <source>
        <dbReference type="PROSITE" id="PS51186"/>
    </source>
</evidence>
<dbReference type="EMBL" id="STFG01000016">
    <property type="protein sequence ID" value="THT99003.1"/>
    <property type="molecule type" value="Genomic_DNA"/>
</dbReference>